<dbReference type="EMBL" id="CYXZ01000002">
    <property type="protein sequence ID" value="CUM76471.1"/>
    <property type="molecule type" value="Genomic_DNA"/>
</dbReference>
<dbReference type="SMART" id="SM00635">
    <property type="entry name" value="BID_2"/>
    <property type="match status" value="1"/>
</dbReference>
<evidence type="ECO:0000259" key="1">
    <source>
        <dbReference type="SMART" id="SM00635"/>
    </source>
</evidence>
<dbReference type="PaxDb" id="166486-ERS852572_00368"/>
<dbReference type="OrthoDB" id="1814775at2"/>
<protein>
    <submittedName>
        <fullName evidence="2">Bacterial Ig-like domain (Group 2)</fullName>
    </submittedName>
</protein>
<dbReference type="RefSeq" id="WP_055193157.1">
    <property type="nucleotide sequence ID" value="NZ_CABIYH010000002.1"/>
</dbReference>
<dbReference type="STRING" id="166486.ERS852572_00368"/>
<reference evidence="2 3" key="1">
    <citation type="submission" date="2015-09" db="EMBL/GenBank/DDBJ databases">
        <authorList>
            <consortium name="Pathogen Informatics"/>
        </authorList>
    </citation>
    <scope>NUCLEOTIDE SEQUENCE [LARGE SCALE GENOMIC DNA]</scope>
    <source>
        <strain evidence="2 3">2789STDY5834960</strain>
    </source>
</reference>
<sequence length="304" mass="33542">MINQDEDRNTKNNEQEIKLGYADVSLKTTEYYHDNIIDVYAQISNLTARNADVELKVYEDSLDGDIVFQRTIKDVTNADSVVVPFELDRSKMHVTPGKDKLYIVKVTTEDEVCTGDNQYLLLLPTLESEITGVQICDGRANLTYDYDTNKNKSYQLTATTTPTGVKANVNWSSSNNAVATIDASSGNLTIKGTGTAIITAKADDSAKATVTVTVKSVDKTAPKNVKVNSVKVDSVTLSWNALTAVSNKGKFTKVSTVKNAKKTTFLDKKVSSKKMYYYKVRAYKTVKGKKIYGAYSVVKKVKCK</sequence>
<dbReference type="InterPro" id="IPR008964">
    <property type="entry name" value="Invasin/intimin_cell_adhesion"/>
</dbReference>
<accession>A0A173RF52</accession>
<organism evidence="2 3">
    <name type="scientific">Roseburia intestinalis</name>
    <dbReference type="NCBI Taxonomy" id="166486"/>
    <lineage>
        <taxon>Bacteria</taxon>
        <taxon>Bacillati</taxon>
        <taxon>Bacillota</taxon>
        <taxon>Clostridia</taxon>
        <taxon>Lachnospirales</taxon>
        <taxon>Lachnospiraceae</taxon>
        <taxon>Roseburia</taxon>
    </lineage>
</organism>
<dbReference type="InterPro" id="IPR013783">
    <property type="entry name" value="Ig-like_fold"/>
</dbReference>
<proteinExistence type="predicted"/>
<dbReference type="Gene3D" id="2.60.40.10">
    <property type="entry name" value="Immunoglobulins"/>
    <property type="match status" value="1"/>
</dbReference>
<dbReference type="InterPro" id="IPR003343">
    <property type="entry name" value="Big_2"/>
</dbReference>
<dbReference type="InterPro" id="IPR036116">
    <property type="entry name" value="FN3_sf"/>
</dbReference>
<evidence type="ECO:0000313" key="2">
    <source>
        <dbReference type="EMBL" id="CUM76471.1"/>
    </source>
</evidence>
<dbReference type="SUPFAM" id="SSF49265">
    <property type="entry name" value="Fibronectin type III"/>
    <property type="match status" value="1"/>
</dbReference>
<evidence type="ECO:0000313" key="3">
    <source>
        <dbReference type="Proteomes" id="UP000095350"/>
    </source>
</evidence>
<dbReference type="AlphaFoldDB" id="A0A173RF52"/>
<name>A0A173RF52_9FIRM</name>
<gene>
    <name evidence="2" type="ORF">ERS852572_00368</name>
</gene>
<feature type="domain" description="BIG2" evidence="1">
    <location>
        <begin position="129"/>
        <end position="212"/>
    </location>
</feature>
<dbReference type="SUPFAM" id="SSF49373">
    <property type="entry name" value="Invasin/intimin cell-adhesion fragments"/>
    <property type="match status" value="1"/>
</dbReference>
<dbReference type="Gene3D" id="2.60.40.1080">
    <property type="match status" value="1"/>
</dbReference>
<dbReference type="Proteomes" id="UP000095350">
    <property type="component" value="Unassembled WGS sequence"/>
</dbReference>
<dbReference type="Pfam" id="PF02368">
    <property type="entry name" value="Big_2"/>
    <property type="match status" value="1"/>
</dbReference>